<dbReference type="NCBIfam" id="TIGR02001">
    <property type="entry name" value="gcw_chp"/>
    <property type="match status" value="1"/>
</dbReference>
<evidence type="ECO:0000313" key="3">
    <source>
        <dbReference type="Proteomes" id="UP001449225"/>
    </source>
</evidence>
<dbReference type="RefSeq" id="WP_342854321.1">
    <property type="nucleotide sequence ID" value="NZ_JBBMRA010000006.1"/>
</dbReference>
<dbReference type="Proteomes" id="UP001449225">
    <property type="component" value="Unassembled WGS sequence"/>
</dbReference>
<keyword evidence="1" id="KW-0732">Signal</keyword>
<gene>
    <name evidence="2" type="ORF">WNY58_08895</name>
</gene>
<reference evidence="2 3" key="1">
    <citation type="submission" date="2024-03" db="EMBL/GenBank/DDBJ databases">
        <title>Community enrichment and isolation of bacterial strains for fucoidan degradation.</title>
        <authorList>
            <person name="Sichert A."/>
        </authorList>
    </citation>
    <scope>NUCLEOTIDE SEQUENCE [LARGE SCALE GENOMIC DNA]</scope>
    <source>
        <strain evidence="2 3">AS76</strain>
    </source>
</reference>
<evidence type="ECO:0000313" key="2">
    <source>
        <dbReference type="EMBL" id="MEM5536507.1"/>
    </source>
</evidence>
<feature type="chain" id="PRO_5045059100" evidence="1">
    <location>
        <begin position="24"/>
        <end position="209"/>
    </location>
</feature>
<proteinExistence type="predicted"/>
<accession>A0ABU9TS08</accession>
<name>A0ABU9TS08_9GAMM</name>
<keyword evidence="3" id="KW-1185">Reference proteome</keyword>
<dbReference type="EMBL" id="JBBMRA010000006">
    <property type="protein sequence ID" value="MEM5536507.1"/>
    <property type="molecule type" value="Genomic_DNA"/>
</dbReference>
<sequence length="209" mass="22468">MMKSTMKTLIAAGLLSASVMAEAGLSANIGAMSDYYFRGTDQGVNGASMMGGLDYDAENGISVGTWAASLNNGELEVDVYGGYAGEVEDFSYYVGYAGYLYTEDGATDFHEINFNLGYGPVSLEYTVGTEDTSGGTPEQDYTFLALTGEYEGAYLTYGSFGNDYDGDYWEIGYGATYEGLDMGVAYIDPDSQIGSEETISFYISKSFDF</sequence>
<protein>
    <submittedName>
        <fullName evidence="2">TorF family putative porin</fullName>
    </submittedName>
</protein>
<feature type="signal peptide" evidence="1">
    <location>
        <begin position="1"/>
        <end position="23"/>
    </location>
</feature>
<dbReference type="InterPro" id="IPR010239">
    <property type="entry name" value="CHP02001"/>
</dbReference>
<organism evidence="2 3">
    <name type="scientific">Neptuniibacter pectenicola</name>
    <dbReference type="NCBI Taxonomy" id="1806669"/>
    <lineage>
        <taxon>Bacteria</taxon>
        <taxon>Pseudomonadati</taxon>
        <taxon>Pseudomonadota</taxon>
        <taxon>Gammaproteobacteria</taxon>
        <taxon>Oceanospirillales</taxon>
        <taxon>Oceanospirillaceae</taxon>
        <taxon>Neptuniibacter</taxon>
    </lineage>
</organism>
<comment type="caution">
    <text evidence="2">The sequence shown here is derived from an EMBL/GenBank/DDBJ whole genome shotgun (WGS) entry which is preliminary data.</text>
</comment>
<evidence type="ECO:0000256" key="1">
    <source>
        <dbReference type="SAM" id="SignalP"/>
    </source>
</evidence>
<dbReference type="Pfam" id="PF09694">
    <property type="entry name" value="Gcw_chp"/>
    <property type="match status" value="1"/>
</dbReference>